<dbReference type="Proteomes" id="UP000184130">
    <property type="component" value="Unassembled WGS sequence"/>
</dbReference>
<evidence type="ECO:0000313" key="1">
    <source>
        <dbReference type="EMBL" id="SHK42919.1"/>
    </source>
</evidence>
<accession>A0A1M6SE37</accession>
<dbReference type="OrthoDB" id="1494949at2"/>
<organism evidence="1 2">
    <name type="scientific">Xylanibacter ruminicola</name>
    <name type="common">Prevotella ruminicola</name>
    <dbReference type="NCBI Taxonomy" id="839"/>
    <lineage>
        <taxon>Bacteria</taxon>
        <taxon>Pseudomonadati</taxon>
        <taxon>Bacteroidota</taxon>
        <taxon>Bacteroidia</taxon>
        <taxon>Bacteroidales</taxon>
        <taxon>Prevotellaceae</taxon>
        <taxon>Xylanibacter</taxon>
    </lineage>
</organism>
<gene>
    <name evidence="1" type="ORF">SAMN05216463_103138</name>
</gene>
<protein>
    <submittedName>
        <fullName evidence="1">Uncharacterized protein</fullName>
    </submittedName>
</protein>
<dbReference type="AlphaFoldDB" id="A0A1M6SE37"/>
<reference evidence="1 2" key="1">
    <citation type="submission" date="2016-11" db="EMBL/GenBank/DDBJ databases">
        <authorList>
            <person name="Jaros S."/>
            <person name="Januszkiewicz K."/>
            <person name="Wedrychowicz H."/>
        </authorList>
    </citation>
    <scope>NUCLEOTIDE SEQUENCE [LARGE SCALE GENOMIC DNA]</scope>
    <source>
        <strain evidence="1 2">KHT3</strain>
    </source>
</reference>
<dbReference type="EMBL" id="FRBD01000003">
    <property type="protein sequence ID" value="SHK42919.1"/>
    <property type="molecule type" value="Genomic_DNA"/>
</dbReference>
<evidence type="ECO:0000313" key="2">
    <source>
        <dbReference type="Proteomes" id="UP000184130"/>
    </source>
</evidence>
<name>A0A1M6SE37_XYLRU</name>
<sequence>MNSNLSSYLSKNPKYRLVFDLSSSLEVESVDVGTYLADALQTKAQKANLNMYASDAIRKMIRQHTHEHPEYGRYVALCNIGILFEPALSFNLETIVEQTAKDELLIIQAKGGIANERFYFLSQQNNYSFSLKNLTYTIVE</sequence>
<proteinExistence type="predicted"/>